<evidence type="ECO:0000313" key="1">
    <source>
        <dbReference type="EMBL" id="ABM78337.1"/>
    </source>
</evidence>
<dbReference type="RefSeq" id="WP_011826226.1">
    <property type="nucleotide sequence ID" value="NC_008820.1"/>
</dbReference>
<dbReference type="HOGENOM" id="CLU_989945_0_0_3"/>
<dbReference type="Proteomes" id="UP000002274">
    <property type="component" value="Chromosome"/>
</dbReference>
<dbReference type="SUPFAM" id="SSF52266">
    <property type="entry name" value="SGNH hydrolase"/>
    <property type="match status" value="1"/>
</dbReference>
<reference evidence="1 2" key="1">
    <citation type="journal article" date="2007" name="PLoS Genet.">
        <title>Patterns and implications of gene gain and loss in the evolution of Prochlorococcus.</title>
        <authorList>
            <person name="Kettler G.C."/>
            <person name="Martiny A.C."/>
            <person name="Huang K."/>
            <person name="Zucker J."/>
            <person name="Coleman M.L."/>
            <person name="Rodrigue S."/>
            <person name="Chen F."/>
            <person name="Lapidus A."/>
            <person name="Ferriera S."/>
            <person name="Johnson J."/>
            <person name="Steglich C."/>
            <person name="Church G.M."/>
            <person name="Richardson P."/>
            <person name="Chisholm S.W."/>
        </authorList>
    </citation>
    <scope>NUCLEOTIDE SEQUENCE [LARGE SCALE GENOMIC DNA]</scope>
    <source>
        <strain evidence="1 2">MIT 9303</strain>
    </source>
</reference>
<dbReference type="AlphaFoldDB" id="A2CA27"/>
<proteinExistence type="predicted"/>
<dbReference type="InterPro" id="IPR036514">
    <property type="entry name" value="SGNH_hydro_sf"/>
</dbReference>
<organism evidence="1 2">
    <name type="scientific">Prochlorococcus marinus (strain MIT 9303)</name>
    <dbReference type="NCBI Taxonomy" id="59922"/>
    <lineage>
        <taxon>Bacteria</taxon>
        <taxon>Bacillati</taxon>
        <taxon>Cyanobacteriota</taxon>
        <taxon>Cyanophyceae</taxon>
        <taxon>Synechococcales</taxon>
        <taxon>Prochlorococcaceae</taxon>
        <taxon>Prochlorococcus</taxon>
    </lineage>
</organism>
<gene>
    <name evidence="1" type="ordered locus">P9303_15931</name>
</gene>
<name>A2CA27_PROM3</name>
<evidence type="ECO:0008006" key="3">
    <source>
        <dbReference type="Google" id="ProtNLM"/>
    </source>
</evidence>
<accession>A2CA27</accession>
<dbReference type="Gene3D" id="3.40.50.1110">
    <property type="entry name" value="SGNH hydrolase"/>
    <property type="match status" value="1"/>
</dbReference>
<sequence>MDRWVFDTFTLYDHDYMDQKYVETLSKYNYKIFANWACLYQDELNTPLEADIRIIVLGGSTTSAILESTWSYHLYRELSQFTTNLAILNGGCGTYNSFSEFMKLNRDISSINPTHVLSLSGVNDTVVPNKISNGFAKMLIEPLVKGNLFTRFNDCIPEVARPIRWIEETLHMNSICNNYNADFMRFLQPCLGSPCNPTSSMSPVLLDMIINSRRMFGEQYVEYVDYFYRTIVSSQLPSCIKNISALLPNHEDLWQDSRHPSDKGYLLIAQEIMKTIKPSLT</sequence>
<dbReference type="BioCyc" id="PMAR59922:G1G80-1388-MONOMER"/>
<protein>
    <recommendedName>
        <fullName evidence="3">SGNH hydrolase-type esterase domain-containing protein</fullName>
    </recommendedName>
</protein>
<dbReference type="EMBL" id="CP000554">
    <property type="protein sequence ID" value="ABM78337.1"/>
    <property type="molecule type" value="Genomic_DNA"/>
</dbReference>
<dbReference type="KEGG" id="pmf:P9303_15931"/>
<evidence type="ECO:0000313" key="2">
    <source>
        <dbReference type="Proteomes" id="UP000002274"/>
    </source>
</evidence>